<evidence type="ECO:0000313" key="2">
    <source>
        <dbReference type="Proteomes" id="UP000318375"/>
    </source>
</evidence>
<accession>A0A4Y6EMB3</accession>
<dbReference type="EMBL" id="MK977695">
    <property type="protein sequence ID" value="QDF18551.1"/>
    <property type="molecule type" value="Genomic_DNA"/>
</dbReference>
<protein>
    <submittedName>
        <fullName evidence="1">Uncharacterized protein</fullName>
    </submittedName>
</protein>
<evidence type="ECO:0000313" key="1">
    <source>
        <dbReference type="EMBL" id="QDF18551.1"/>
    </source>
</evidence>
<dbReference type="KEGG" id="vg:64766084"/>
<reference evidence="1 2" key="1">
    <citation type="submission" date="2019-05" db="EMBL/GenBank/DDBJ databases">
        <authorList>
            <person name="Pope W.H."/>
            <person name="Garlena R.A."/>
            <person name="Russell D.A."/>
            <person name="Jacobs-Sera D."/>
            <person name="Hatfull G.F."/>
        </authorList>
    </citation>
    <scope>NUCLEOTIDE SEQUENCE [LARGE SCALE GENOMIC DNA]</scope>
</reference>
<proteinExistence type="predicted"/>
<gene>
    <name evidence="1" type="primary">65</name>
    <name evidence="1" type="ORF">SEA_PUPPER_65</name>
</gene>
<dbReference type="GeneID" id="64766084"/>
<dbReference type="Proteomes" id="UP000318375">
    <property type="component" value="Segment"/>
</dbReference>
<dbReference type="RefSeq" id="YP_010058853.1">
    <property type="nucleotide sequence ID" value="NC_054723.1"/>
</dbReference>
<name>A0A4Y6EMB3_9CAUD</name>
<sequence>MSKHRRRQCPDDGTCHHFCQEMQTGCWRVGTCGPLSGVFPNNQWPDEVVEAESRAG</sequence>
<organism evidence="1 2">
    <name type="scientific">Gordonia phage Pupper</name>
    <dbReference type="NCBI Taxonomy" id="2571249"/>
    <lineage>
        <taxon>Viruses</taxon>
        <taxon>Duplodnaviria</taxon>
        <taxon>Heunggongvirae</taxon>
        <taxon>Uroviricota</taxon>
        <taxon>Caudoviricetes</taxon>
        <taxon>Puppervirus</taxon>
        <taxon>Puppervirus Pupper</taxon>
    </lineage>
</organism>
<keyword evidence="2" id="KW-1185">Reference proteome</keyword>